<evidence type="ECO:0000256" key="6">
    <source>
        <dbReference type="ARBA" id="ARBA00044208"/>
    </source>
</evidence>
<evidence type="ECO:0000313" key="12">
    <source>
        <dbReference type="Proteomes" id="UP000233524"/>
    </source>
</evidence>
<reference evidence="11 12" key="1">
    <citation type="journal article" date="2017" name="G3 (Bethesda)">
        <title>First Draft Genome Sequence of the Pathogenic Fungus Lomentospora prolificans (Formerly Scedosporium prolificans).</title>
        <authorList>
            <person name="Luo R."/>
            <person name="Zimin A."/>
            <person name="Workman R."/>
            <person name="Fan Y."/>
            <person name="Pertea G."/>
            <person name="Grossman N."/>
            <person name="Wear M.P."/>
            <person name="Jia B."/>
            <person name="Miller H."/>
            <person name="Casadevall A."/>
            <person name="Timp W."/>
            <person name="Zhang S.X."/>
            <person name="Salzberg S.L."/>
        </authorList>
    </citation>
    <scope>NUCLEOTIDE SEQUENCE [LARGE SCALE GENOMIC DNA]</scope>
    <source>
        <strain evidence="11 12">JHH-5317</strain>
    </source>
</reference>
<dbReference type="PANTHER" id="PTHR45860:SF1">
    <property type="entry name" value="TRANSLATION INITIATION FACTOR EIF-2B SUBUNIT ALPHA"/>
    <property type="match status" value="1"/>
</dbReference>
<dbReference type="VEuPathDB" id="FungiDB:jhhlp_003454"/>
<feature type="region of interest" description="Disordered" evidence="10">
    <location>
        <begin position="1"/>
        <end position="33"/>
    </location>
</feature>
<keyword evidence="12" id="KW-1185">Reference proteome</keyword>
<gene>
    <name evidence="11" type="ORF">jhhlp_003454</name>
</gene>
<evidence type="ECO:0000313" key="11">
    <source>
        <dbReference type="EMBL" id="PKS08844.1"/>
    </source>
</evidence>
<dbReference type="Proteomes" id="UP000233524">
    <property type="component" value="Unassembled WGS sequence"/>
</dbReference>
<evidence type="ECO:0000256" key="1">
    <source>
        <dbReference type="ARBA" id="ARBA00004514"/>
    </source>
</evidence>
<dbReference type="GO" id="GO:0005851">
    <property type="term" value="C:eukaryotic translation initiation factor 2B complex"/>
    <property type="evidence" value="ECO:0007669"/>
    <property type="project" value="TreeGrafter"/>
</dbReference>
<dbReference type="STRING" id="41688.A0A2N3N8V4"/>
<comment type="caution">
    <text evidence="11">The sequence shown here is derived from an EMBL/GenBank/DDBJ whole genome shotgun (WGS) entry which is preliminary data.</text>
</comment>
<dbReference type="Gene3D" id="3.40.50.10470">
    <property type="entry name" value="Translation initiation factor eif-2b, domain 2"/>
    <property type="match status" value="1"/>
</dbReference>
<dbReference type="InParanoid" id="A0A2N3N8V4"/>
<dbReference type="GO" id="GO:0005829">
    <property type="term" value="C:cytosol"/>
    <property type="evidence" value="ECO:0007669"/>
    <property type="project" value="UniProtKB-SubCell"/>
</dbReference>
<dbReference type="Gene3D" id="1.20.120.1070">
    <property type="entry name" value="Translation initiation factor eIF-2B, N-terminal domain"/>
    <property type="match status" value="1"/>
</dbReference>
<evidence type="ECO:0000256" key="7">
    <source>
        <dbReference type="ARBA" id="ARBA00044236"/>
    </source>
</evidence>
<organism evidence="11 12">
    <name type="scientific">Lomentospora prolificans</name>
    <dbReference type="NCBI Taxonomy" id="41688"/>
    <lineage>
        <taxon>Eukaryota</taxon>
        <taxon>Fungi</taxon>
        <taxon>Dikarya</taxon>
        <taxon>Ascomycota</taxon>
        <taxon>Pezizomycotina</taxon>
        <taxon>Sordariomycetes</taxon>
        <taxon>Hypocreomycetidae</taxon>
        <taxon>Microascales</taxon>
        <taxon>Microascaceae</taxon>
        <taxon>Lomentospora</taxon>
    </lineage>
</organism>
<dbReference type="InterPro" id="IPR000649">
    <property type="entry name" value="IF-2B-related"/>
</dbReference>
<dbReference type="OrthoDB" id="10249309at2759"/>
<keyword evidence="4" id="KW-0396">Initiation factor</keyword>
<evidence type="ECO:0000256" key="2">
    <source>
        <dbReference type="ARBA" id="ARBA00007251"/>
    </source>
</evidence>
<comment type="subunit">
    <text evidence="8">Component of the translation initiation factor 2B (eIF2B) complex which is a heterodecamer of two sets of five different subunits: alpha, beta, gamma, delta and epsilon. Subunits alpha, beta and delta comprise a regulatory subcomplex and subunits epsilon and gamma comprise a catalytic subcomplex. Within the complex, the hexameric regulatory complex resides at the center, with the two heterodimeric catalytic subcomplexes bound on opposite sides.</text>
</comment>
<dbReference type="Pfam" id="PF01008">
    <property type="entry name" value="IF-2B"/>
    <property type="match status" value="1"/>
</dbReference>
<dbReference type="GO" id="GO:0003743">
    <property type="term" value="F:translation initiation factor activity"/>
    <property type="evidence" value="ECO:0007669"/>
    <property type="project" value="UniProtKB-KW"/>
</dbReference>
<evidence type="ECO:0000256" key="4">
    <source>
        <dbReference type="ARBA" id="ARBA00022540"/>
    </source>
</evidence>
<evidence type="ECO:0000256" key="3">
    <source>
        <dbReference type="ARBA" id="ARBA00022490"/>
    </source>
</evidence>
<dbReference type="SUPFAM" id="SSF100950">
    <property type="entry name" value="NagB/RpiA/CoA transferase-like"/>
    <property type="match status" value="1"/>
</dbReference>
<dbReference type="GO" id="GO:0005085">
    <property type="term" value="F:guanyl-nucleotide exchange factor activity"/>
    <property type="evidence" value="ECO:0007669"/>
    <property type="project" value="TreeGrafter"/>
</dbReference>
<comment type="subcellular location">
    <subcellularLocation>
        <location evidence="1">Cytoplasm</location>
        <location evidence="1">Cytosol</location>
    </subcellularLocation>
</comment>
<dbReference type="EMBL" id="NLAX01000010">
    <property type="protein sequence ID" value="PKS08844.1"/>
    <property type="molecule type" value="Genomic_DNA"/>
</dbReference>
<dbReference type="InterPro" id="IPR051501">
    <property type="entry name" value="eIF2B_alpha/beta/delta"/>
</dbReference>
<name>A0A2N3N8V4_9PEZI</name>
<dbReference type="InterPro" id="IPR037171">
    <property type="entry name" value="NagB/RpiA_transferase-like"/>
</dbReference>
<accession>A0A2N3N8V4</accession>
<dbReference type="PANTHER" id="PTHR45860">
    <property type="entry name" value="TRANSLATION INITIATION FACTOR EIF-2B SUBUNIT ALPHA"/>
    <property type="match status" value="1"/>
</dbReference>
<dbReference type="InterPro" id="IPR042528">
    <property type="entry name" value="elF-2B_alpha_N"/>
</dbReference>
<evidence type="ECO:0000256" key="5">
    <source>
        <dbReference type="ARBA" id="ARBA00022917"/>
    </source>
</evidence>
<feature type="compositionally biased region" description="Polar residues" evidence="10">
    <location>
        <begin position="22"/>
        <end position="33"/>
    </location>
</feature>
<comment type="similarity">
    <text evidence="2 9">Belongs to the eIF-2B alpha/beta/delta subunits family.</text>
</comment>
<evidence type="ECO:0000256" key="10">
    <source>
        <dbReference type="SAM" id="MobiDB-lite"/>
    </source>
</evidence>
<sequence>MAANDPNSPANTAASAQGGPEQPQSSTTLPIRRIPSTSSSFDIVSTYRHLLATNPAYTQPVAAIQALIELLNSQPTSTVFETLDLIKSQVAVLHASVRNPVPLMAGTDLFERFIVQSLRQREDDESRRSGGFEATRDHLLSNSAVFATRAIQARESVANIGWRLVKDGSTVLTSGASRAVSGLLRRAAEQAVIRTGRVTFQVVYVRDERRRQESDGVCAELRGAAIPVAEIPETAVAHVMGLQRRITMVIVGAEAVPQSGGIFSRLGTAQIAKLAYAHQPQIPFYVATEEHKFVRMPTLPTGQKDKDLGFAQSLLDFTTEGPSRLPEDPIDYTPPEWITNLVTEFGIHKPEYPFLQLMDAYGTMVPDRILTKAHADLEEEGVLEE</sequence>
<proteinExistence type="inferred from homology"/>
<dbReference type="AlphaFoldDB" id="A0A2N3N8V4"/>
<feature type="compositionally biased region" description="Polar residues" evidence="10">
    <location>
        <begin position="1"/>
        <end position="15"/>
    </location>
</feature>
<evidence type="ECO:0000256" key="9">
    <source>
        <dbReference type="RuleBase" id="RU003814"/>
    </source>
</evidence>
<keyword evidence="5" id="KW-0648">Protein biosynthesis</keyword>
<protein>
    <recommendedName>
        <fullName evidence="6">Translation initiation factor eIF2B subunit alpha</fullName>
    </recommendedName>
    <alternativeName>
        <fullName evidence="7">eIF2B GDP-GTP exchange factor subunit alpha</fullName>
    </alternativeName>
</protein>
<keyword evidence="3" id="KW-0963">Cytoplasm</keyword>
<evidence type="ECO:0000256" key="8">
    <source>
        <dbReference type="ARBA" id="ARBA00046432"/>
    </source>
</evidence>
<dbReference type="FunCoup" id="A0A2N3N8V4">
    <property type="interactions" value="1110"/>
</dbReference>
<dbReference type="InterPro" id="IPR042529">
    <property type="entry name" value="IF_2B-like_C"/>
</dbReference>